<keyword evidence="4" id="KW-0808">Transferase</keyword>
<evidence type="ECO:0000313" key="7">
    <source>
        <dbReference type="EMBL" id="KAK8887383.1"/>
    </source>
</evidence>
<dbReference type="InterPro" id="IPR011009">
    <property type="entry name" value="Kinase-like_dom_sf"/>
</dbReference>
<keyword evidence="1 3" id="KW-0547">Nucleotide-binding</keyword>
<dbReference type="InterPro" id="IPR000719">
    <property type="entry name" value="Prot_kinase_dom"/>
</dbReference>
<keyword evidence="4" id="KW-0723">Serine/threonine-protein kinase</keyword>
<comment type="caution">
    <text evidence="7">The sequence shown here is derived from an EMBL/GenBank/DDBJ whole genome shotgun (WGS) entry which is preliminary data.</text>
</comment>
<evidence type="ECO:0000256" key="4">
    <source>
        <dbReference type="RuleBase" id="RU000304"/>
    </source>
</evidence>
<evidence type="ECO:0000256" key="3">
    <source>
        <dbReference type="PROSITE-ProRule" id="PRU10141"/>
    </source>
</evidence>
<feature type="region of interest" description="Disordered" evidence="5">
    <location>
        <begin position="114"/>
        <end position="133"/>
    </location>
</feature>
<dbReference type="PROSITE" id="PS00107">
    <property type="entry name" value="PROTEIN_KINASE_ATP"/>
    <property type="match status" value="1"/>
</dbReference>
<comment type="similarity">
    <text evidence="4">Belongs to the protein kinase superfamily.</text>
</comment>
<dbReference type="Proteomes" id="UP001470230">
    <property type="component" value="Unassembled WGS sequence"/>
</dbReference>
<keyword evidence="8" id="KW-1185">Reference proteome</keyword>
<feature type="binding site" evidence="3">
    <location>
        <position position="48"/>
    </location>
    <ligand>
        <name>ATP</name>
        <dbReference type="ChEBI" id="CHEBI:30616"/>
    </ligand>
</feature>
<proteinExistence type="inferred from homology"/>
<sequence>MDDDKRYHIIRETLEGHGFDFIQQIGHGGFATAYLITSRQYNQKFVAKVFDISQTDDERNTTSFESEISALVQLIHPNIISIFDHFTTENFLYLILEYCPNGTLNDMIKEYSSPIVPQNPEDDQEKSVQSSGNCPNRGIPPPLLYNLALQILIALNFCQNRGIAHRDIKPSNIFIDKYGRPKLADFGFATNFFKRELADTYAGSLPFMPLEILHLTPYDPVKADIWSLGVTFFIMATGYLPFKPKSPNNLAMLIATREVQIPDYVEPEFADIIRSMLKVNPSQRSSITSILLTPFFRRIESNFKNERKINRSYNRSNIRNSMSFSDIKFSLPSSKSPRDTFLNSIETNASKIELKPSTQKIASLGPVTPRIRLASSKAVILNAPPRNRKQNCSSFQTFSILPTEF</sequence>
<dbReference type="SUPFAM" id="SSF56112">
    <property type="entry name" value="Protein kinase-like (PK-like)"/>
    <property type="match status" value="1"/>
</dbReference>
<dbReference type="PROSITE" id="PS50011">
    <property type="entry name" value="PROTEIN_KINASE_DOM"/>
    <property type="match status" value="1"/>
</dbReference>
<evidence type="ECO:0000256" key="5">
    <source>
        <dbReference type="SAM" id="MobiDB-lite"/>
    </source>
</evidence>
<dbReference type="InterPro" id="IPR008271">
    <property type="entry name" value="Ser/Thr_kinase_AS"/>
</dbReference>
<keyword evidence="4" id="KW-0418">Kinase</keyword>
<dbReference type="PANTHER" id="PTHR24362">
    <property type="entry name" value="SERINE/THREONINE-PROTEIN KINASE NEK"/>
    <property type="match status" value="1"/>
</dbReference>
<dbReference type="PANTHER" id="PTHR24362:SF309">
    <property type="entry name" value="PROTEIN KINASE DOMAIN-CONTAINING PROTEIN"/>
    <property type="match status" value="1"/>
</dbReference>
<dbReference type="SMART" id="SM00220">
    <property type="entry name" value="S_TKc"/>
    <property type="match status" value="1"/>
</dbReference>
<name>A0ABR2K939_9EUKA</name>
<dbReference type="Pfam" id="PF00069">
    <property type="entry name" value="Pkinase"/>
    <property type="match status" value="1"/>
</dbReference>
<protein>
    <recommendedName>
        <fullName evidence="6">Protein kinase domain-containing protein</fullName>
    </recommendedName>
</protein>
<reference evidence="7 8" key="1">
    <citation type="submission" date="2024-04" db="EMBL/GenBank/DDBJ databases">
        <title>Tritrichomonas musculus Genome.</title>
        <authorList>
            <person name="Alves-Ferreira E."/>
            <person name="Grigg M."/>
            <person name="Lorenzi H."/>
            <person name="Galac M."/>
        </authorList>
    </citation>
    <scope>NUCLEOTIDE SEQUENCE [LARGE SCALE GENOMIC DNA]</scope>
    <source>
        <strain evidence="7 8">EAF2021</strain>
    </source>
</reference>
<feature type="domain" description="Protein kinase" evidence="6">
    <location>
        <begin position="19"/>
        <end position="296"/>
    </location>
</feature>
<gene>
    <name evidence="7" type="ORF">M9Y10_038423</name>
</gene>
<evidence type="ECO:0000256" key="1">
    <source>
        <dbReference type="ARBA" id="ARBA00022741"/>
    </source>
</evidence>
<accession>A0ABR2K939</accession>
<evidence type="ECO:0000313" key="8">
    <source>
        <dbReference type="Proteomes" id="UP001470230"/>
    </source>
</evidence>
<evidence type="ECO:0000259" key="6">
    <source>
        <dbReference type="PROSITE" id="PS50011"/>
    </source>
</evidence>
<dbReference type="Gene3D" id="1.10.510.10">
    <property type="entry name" value="Transferase(Phosphotransferase) domain 1"/>
    <property type="match status" value="1"/>
</dbReference>
<dbReference type="EMBL" id="JAPFFF010000006">
    <property type="protein sequence ID" value="KAK8887383.1"/>
    <property type="molecule type" value="Genomic_DNA"/>
</dbReference>
<dbReference type="PROSITE" id="PS00108">
    <property type="entry name" value="PROTEIN_KINASE_ST"/>
    <property type="match status" value="1"/>
</dbReference>
<organism evidence="7 8">
    <name type="scientific">Tritrichomonas musculus</name>
    <dbReference type="NCBI Taxonomy" id="1915356"/>
    <lineage>
        <taxon>Eukaryota</taxon>
        <taxon>Metamonada</taxon>
        <taxon>Parabasalia</taxon>
        <taxon>Tritrichomonadida</taxon>
        <taxon>Tritrichomonadidae</taxon>
        <taxon>Tritrichomonas</taxon>
    </lineage>
</organism>
<dbReference type="InterPro" id="IPR017441">
    <property type="entry name" value="Protein_kinase_ATP_BS"/>
</dbReference>
<evidence type="ECO:0000256" key="2">
    <source>
        <dbReference type="ARBA" id="ARBA00022840"/>
    </source>
</evidence>
<keyword evidence="2 3" id="KW-0067">ATP-binding</keyword>